<feature type="transmembrane region" description="Helical" evidence="1">
    <location>
        <begin position="7"/>
        <end position="23"/>
    </location>
</feature>
<gene>
    <name evidence="2" type="ORF">BK749_25105</name>
</gene>
<keyword evidence="1" id="KW-0812">Transmembrane</keyword>
<feature type="transmembrane region" description="Helical" evidence="1">
    <location>
        <begin position="29"/>
        <end position="46"/>
    </location>
</feature>
<evidence type="ECO:0008006" key="4">
    <source>
        <dbReference type="Google" id="ProtNLM"/>
    </source>
</evidence>
<dbReference type="AlphaFoldDB" id="A0A243CM82"/>
<dbReference type="RefSeq" id="WP_033704210.1">
    <property type="nucleotide sequence ID" value="NZ_NFDQ01000080.1"/>
</dbReference>
<name>A0A243CM82_BACTU</name>
<evidence type="ECO:0000313" key="3">
    <source>
        <dbReference type="Proteomes" id="UP000194911"/>
    </source>
</evidence>
<organism evidence="2 3">
    <name type="scientific">Bacillus thuringiensis serovar vazensis</name>
    <dbReference type="NCBI Taxonomy" id="180867"/>
    <lineage>
        <taxon>Bacteria</taxon>
        <taxon>Bacillati</taxon>
        <taxon>Bacillota</taxon>
        <taxon>Bacilli</taxon>
        <taxon>Bacillales</taxon>
        <taxon>Bacillaceae</taxon>
        <taxon>Bacillus</taxon>
        <taxon>Bacillus cereus group</taxon>
    </lineage>
</organism>
<evidence type="ECO:0000313" key="2">
    <source>
        <dbReference type="EMBL" id="OTY66983.1"/>
    </source>
</evidence>
<dbReference type="EMBL" id="NFDQ01000080">
    <property type="protein sequence ID" value="OTY66983.1"/>
    <property type="molecule type" value="Genomic_DNA"/>
</dbReference>
<keyword evidence="1" id="KW-1133">Transmembrane helix</keyword>
<keyword evidence="1" id="KW-0472">Membrane</keyword>
<dbReference type="InterPro" id="IPR025018">
    <property type="entry name" value="DUF3953"/>
</dbReference>
<protein>
    <recommendedName>
        <fullName evidence="4">DUF3953 domain-containing protein</fullName>
    </recommendedName>
</protein>
<feature type="transmembrane region" description="Helical" evidence="1">
    <location>
        <begin position="58"/>
        <end position="76"/>
    </location>
</feature>
<evidence type="ECO:0000256" key="1">
    <source>
        <dbReference type="SAM" id="Phobius"/>
    </source>
</evidence>
<sequence>MYAKRIQITFALIALCITIYGYFTGNREMMPYMFIFLGLMAFTIGLGEIKQDRKSSGILAFLAGSGALFLSFSELFR</sequence>
<dbReference type="Proteomes" id="UP000194911">
    <property type="component" value="Unassembled WGS sequence"/>
</dbReference>
<proteinExistence type="predicted"/>
<comment type="caution">
    <text evidence="2">The sequence shown here is derived from an EMBL/GenBank/DDBJ whole genome shotgun (WGS) entry which is preliminary data.</text>
</comment>
<dbReference type="Pfam" id="PF13129">
    <property type="entry name" value="DUF3953"/>
    <property type="match status" value="1"/>
</dbReference>
<accession>A0A243CM82</accession>
<reference evidence="2 3" key="1">
    <citation type="submission" date="2016-10" db="EMBL/GenBank/DDBJ databases">
        <title>Comparative genomics of Bacillus thuringiensis reveals a path to pathogens against multiple invertebrate hosts.</title>
        <authorList>
            <person name="Zheng J."/>
            <person name="Gao Q."/>
            <person name="Liu H."/>
            <person name="Peng D."/>
            <person name="Ruan L."/>
            <person name="Sun M."/>
        </authorList>
    </citation>
    <scope>NUCLEOTIDE SEQUENCE [LARGE SCALE GENOMIC DNA]</scope>
    <source>
        <strain evidence="2">BGSC 4CE1</strain>
    </source>
</reference>